<dbReference type="InterPro" id="IPR051784">
    <property type="entry name" value="Nod_factor_ABC_transporter"/>
</dbReference>
<gene>
    <name evidence="8" type="ORF">G5C51_42105</name>
</gene>
<dbReference type="Pfam" id="PF01061">
    <property type="entry name" value="ABC2_membrane"/>
    <property type="match status" value="1"/>
</dbReference>
<feature type="transmembrane region" description="Helical" evidence="6">
    <location>
        <begin position="68"/>
        <end position="90"/>
    </location>
</feature>
<dbReference type="Proteomes" id="UP000481583">
    <property type="component" value="Unassembled WGS sequence"/>
</dbReference>
<keyword evidence="3 6" id="KW-1133">Transmembrane helix</keyword>
<evidence type="ECO:0000256" key="5">
    <source>
        <dbReference type="ARBA" id="ARBA00023251"/>
    </source>
</evidence>
<evidence type="ECO:0000256" key="6">
    <source>
        <dbReference type="RuleBase" id="RU361157"/>
    </source>
</evidence>
<dbReference type="PANTHER" id="PTHR43229:SF6">
    <property type="entry name" value="ABC-TYPE MULTIDRUG TRANSPORT SYSTEM, PERMEASE COMPONENT"/>
    <property type="match status" value="1"/>
</dbReference>
<comment type="subcellular location">
    <subcellularLocation>
        <location evidence="6">Cell membrane</location>
        <topology evidence="6">Multi-pass membrane protein</topology>
    </subcellularLocation>
    <subcellularLocation>
        <location evidence="1">Membrane</location>
        <topology evidence="1">Multi-pass membrane protein</topology>
    </subcellularLocation>
</comment>
<dbReference type="InterPro" id="IPR000412">
    <property type="entry name" value="ABC_2_transport"/>
</dbReference>
<protein>
    <recommendedName>
        <fullName evidence="6">Transport permease protein</fullName>
    </recommendedName>
</protein>
<comment type="caution">
    <text evidence="8">The sequence shown here is derived from an EMBL/GenBank/DDBJ whole genome shotgun (WGS) entry which is preliminary data.</text>
</comment>
<feature type="domain" description="ABC transmembrane type-2" evidence="7">
    <location>
        <begin position="35"/>
        <end position="255"/>
    </location>
</feature>
<organism evidence="8 9">
    <name type="scientific">Streptomyces coryli</name>
    <dbReference type="NCBI Taxonomy" id="1128680"/>
    <lineage>
        <taxon>Bacteria</taxon>
        <taxon>Bacillati</taxon>
        <taxon>Actinomycetota</taxon>
        <taxon>Actinomycetes</taxon>
        <taxon>Kitasatosporales</taxon>
        <taxon>Streptomycetaceae</taxon>
        <taxon>Streptomyces</taxon>
    </lineage>
</organism>
<evidence type="ECO:0000313" key="9">
    <source>
        <dbReference type="Proteomes" id="UP000481583"/>
    </source>
</evidence>
<dbReference type="EMBL" id="JAAKZV010000549">
    <property type="protein sequence ID" value="NGN70460.1"/>
    <property type="molecule type" value="Genomic_DNA"/>
</dbReference>
<keyword evidence="2 6" id="KW-0812">Transmembrane</keyword>
<keyword evidence="5" id="KW-0046">Antibiotic resistance</keyword>
<dbReference type="PIRSF" id="PIRSF006648">
    <property type="entry name" value="DrrB"/>
    <property type="match status" value="1"/>
</dbReference>
<reference evidence="8 9" key="1">
    <citation type="submission" date="2020-02" db="EMBL/GenBank/DDBJ databases">
        <title>Whole-genome analyses of novel actinobacteria.</title>
        <authorList>
            <person name="Sahin N."/>
        </authorList>
    </citation>
    <scope>NUCLEOTIDE SEQUENCE [LARGE SCALE GENOMIC DNA]</scope>
    <source>
        <strain evidence="8 9">A7024</strain>
    </source>
</reference>
<keyword evidence="9" id="KW-1185">Reference proteome</keyword>
<name>A0A6G4UF81_9ACTN</name>
<feature type="transmembrane region" description="Helical" evidence="6">
    <location>
        <begin position="111"/>
        <end position="139"/>
    </location>
</feature>
<dbReference type="AlphaFoldDB" id="A0A6G4UF81"/>
<dbReference type="GO" id="GO:0140359">
    <property type="term" value="F:ABC-type transporter activity"/>
    <property type="evidence" value="ECO:0007669"/>
    <property type="project" value="InterPro"/>
</dbReference>
<evidence type="ECO:0000256" key="3">
    <source>
        <dbReference type="ARBA" id="ARBA00022989"/>
    </source>
</evidence>
<feature type="transmembrane region" description="Helical" evidence="6">
    <location>
        <begin position="230"/>
        <end position="252"/>
    </location>
</feature>
<dbReference type="PANTHER" id="PTHR43229">
    <property type="entry name" value="NODULATION PROTEIN J"/>
    <property type="match status" value="1"/>
</dbReference>
<keyword evidence="6" id="KW-1003">Cell membrane</keyword>
<evidence type="ECO:0000256" key="1">
    <source>
        <dbReference type="ARBA" id="ARBA00004141"/>
    </source>
</evidence>
<keyword evidence="4 6" id="KW-0472">Membrane</keyword>
<accession>A0A6G4UF81</accession>
<evidence type="ECO:0000313" key="8">
    <source>
        <dbReference type="EMBL" id="NGN70460.1"/>
    </source>
</evidence>
<dbReference type="PROSITE" id="PS51012">
    <property type="entry name" value="ABC_TM2"/>
    <property type="match status" value="1"/>
</dbReference>
<feature type="transmembrane region" description="Helical" evidence="6">
    <location>
        <begin position="37"/>
        <end position="56"/>
    </location>
</feature>
<feature type="transmembrane region" description="Helical" evidence="6">
    <location>
        <begin position="145"/>
        <end position="169"/>
    </location>
</feature>
<evidence type="ECO:0000256" key="4">
    <source>
        <dbReference type="ARBA" id="ARBA00023136"/>
    </source>
</evidence>
<evidence type="ECO:0000259" key="7">
    <source>
        <dbReference type="PROSITE" id="PS51012"/>
    </source>
</evidence>
<evidence type="ECO:0000256" key="2">
    <source>
        <dbReference type="ARBA" id="ARBA00022692"/>
    </source>
</evidence>
<sequence>MPPEAATHTAPAHTTTLRTTALIRHNTRLLLAEPGPLLSRLIVPVGFLALMRPLLVATQGQKTGTEQAVIGSLVTFSLLGLSIVGSAVLSERVQRTWDRMRATAARPAELLAGKAVPVMAALLAQQAVVLGVGIAAFGVDVLAPALLILVCLSWTTALLALGAALGVTARSFGELSLGYDVGGMILGTVGGALVPLATLPAWVQVIAPASPGYWAVSAFRAALHGDTSTALPACGALLLFAAAAAALAAWRLSRGAARSDRM</sequence>
<keyword evidence="6" id="KW-0813">Transport</keyword>
<dbReference type="RefSeq" id="WP_165246225.1">
    <property type="nucleotide sequence ID" value="NZ_JAAKZV010000549.1"/>
</dbReference>
<proteinExistence type="inferred from homology"/>
<dbReference type="InterPro" id="IPR047817">
    <property type="entry name" value="ABC2_TM_bact-type"/>
</dbReference>
<feature type="transmembrane region" description="Helical" evidence="6">
    <location>
        <begin position="181"/>
        <end position="203"/>
    </location>
</feature>
<dbReference type="GO" id="GO:0043190">
    <property type="term" value="C:ATP-binding cassette (ABC) transporter complex"/>
    <property type="evidence" value="ECO:0007669"/>
    <property type="project" value="InterPro"/>
</dbReference>
<dbReference type="GO" id="GO:0046677">
    <property type="term" value="P:response to antibiotic"/>
    <property type="evidence" value="ECO:0007669"/>
    <property type="project" value="UniProtKB-KW"/>
</dbReference>
<dbReference type="InterPro" id="IPR013525">
    <property type="entry name" value="ABC2_TM"/>
</dbReference>
<comment type="similarity">
    <text evidence="6">Belongs to the ABC-2 integral membrane protein family.</text>
</comment>